<name>Q17BC4_AEDAE</name>
<dbReference type="PaxDb" id="7159-AAEL005007-PA"/>
<reference evidence="2" key="2">
    <citation type="journal article" date="2007" name="Science">
        <title>Genome sequence of Aedes aegypti, a major arbovirus vector.</title>
        <authorList>
            <person name="Nene V."/>
            <person name="Wortman J.R."/>
            <person name="Lawson D."/>
            <person name="Haas B."/>
            <person name="Kodira C."/>
            <person name="Tu Z.J."/>
            <person name="Loftus B."/>
            <person name="Xi Z."/>
            <person name="Megy K."/>
            <person name="Grabherr M."/>
            <person name="Ren Q."/>
            <person name="Zdobnov E.M."/>
            <person name="Lobo N.F."/>
            <person name="Campbell K.S."/>
            <person name="Brown S.E."/>
            <person name="Bonaldo M.F."/>
            <person name="Zhu J."/>
            <person name="Sinkins S.P."/>
            <person name="Hogenkamp D.G."/>
            <person name="Amedeo P."/>
            <person name="Arensburger P."/>
            <person name="Atkinson P.W."/>
            <person name="Bidwell S."/>
            <person name="Biedler J."/>
            <person name="Birney E."/>
            <person name="Bruggner R.V."/>
            <person name="Costas J."/>
            <person name="Coy M.R."/>
            <person name="Crabtree J."/>
            <person name="Crawford M."/>
            <person name="Debruyn B."/>
            <person name="Decaprio D."/>
            <person name="Eiglmeier K."/>
            <person name="Eisenstadt E."/>
            <person name="El-Dorry H."/>
            <person name="Gelbart W.M."/>
            <person name="Gomes S.L."/>
            <person name="Hammond M."/>
            <person name="Hannick L.I."/>
            <person name="Hogan J.R."/>
            <person name="Holmes M.H."/>
            <person name="Jaffe D."/>
            <person name="Johnston J.S."/>
            <person name="Kennedy R.C."/>
            <person name="Koo H."/>
            <person name="Kravitz S."/>
            <person name="Kriventseva E.V."/>
            <person name="Kulp D."/>
            <person name="Labutti K."/>
            <person name="Lee E."/>
            <person name="Li S."/>
            <person name="Lovin D.D."/>
            <person name="Mao C."/>
            <person name="Mauceli E."/>
            <person name="Menck C.F."/>
            <person name="Miller J.R."/>
            <person name="Montgomery P."/>
            <person name="Mori A."/>
            <person name="Nascimento A.L."/>
            <person name="Naveira H.F."/>
            <person name="Nusbaum C."/>
            <person name="O'leary S."/>
            <person name="Orvis J."/>
            <person name="Pertea M."/>
            <person name="Quesneville H."/>
            <person name="Reidenbach K.R."/>
            <person name="Rogers Y.H."/>
            <person name="Roth C.W."/>
            <person name="Schneider J.R."/>
            <person name="Schatz M."/>
            <person name="Shumway M."/>
            <person name="Stanke M."/>
            <person name="Stinson E.O."/>
            <person name="Tubio J.M."/>
            <person name="Vanzee J.P."/>
            <person name="Verjovski-Almeida S."/>
            <person name="Werner D."/>
            <person name="White O."/>
            <person name="Wyder S."/>
            <person name="Zeng Q."/>
            <person name="Zhao Q."/>
            <person name="Zhao Y."/>
            <person name="Hill C.A."/>
            <person name="Raikhel A.S."/>
            <person name="Soares M.B."/>
            <person name="Knudson D.L."/>
            <person name="Lee N.H."/>
            <person name="Galagan J."/>
            <person name="Salzberg S.L."/>
            <person name="Paulsen I.T."/>
            <person name="Dimopoulos G."/>
            <person name="Collins F.H."/>
            <person name="Birren B."/>
            <person name="Fraser-Liggett C.M."/>
            <person name="Severson D.W."/>
        </authorList>
    </citation>
    <scope>NUCLEOTIDE SEQUENCE [LARGE SCALE GENOMIC DNA]</scope>
    <source>
        <strain evidence="2">Liverpool</strain>
    </source>
</reference>
<dbReference type="EMBL" id="CH477323">
    <property type="protein sequence ID" value="EAT43572.1"/>
    <property type="molecule type" value="Genomic_DNA"/>
</dbReference>
<organism evidence="2 3">
    <name type="scientific">Aedes aegypti</name>
    <name type="common">Yellowfever mosquito</name>
    <name type="synonym">Culex aegypti</name>
    <dbReference type="NCBI Taxonomy" id="7159"/>
    <lineage>
        <taxon>Eukaryota</taxon>
        <taxon>Metazoa</taxon>
        <taxon>Ecdysozoa</taxon>
        <taxon>Arthropoda</taxon>
        <taxon>Hexapoda</taxon>
        <taxon>Insecta</taxon>
        <taxon>Pterygota</taxon>
        <taxon>Neoptera</taxon>
        <taxon>Endopterygota</taxon>
        <taxon>Diptera</taxon>
        <taxon>Nematocera</taxon>
        <taxon>Culicoidea</taxon>
        <taxon>Culicidae</taxon>
        <taxon>Culicinae</taxon>
        <taxon>Aedini</taxon>
        <taxon>Aedes</taxon>
        <taxon>Stegomyia</taxon>
    </lineage>
</organism>
<reference evidence="2" key="3">
    <citation type="submission" date="2012-09" db="EMBL/GenBank/DDBJ databases">
        <authorList>
            <consortium name="VectorBase"/>
        </authorList>
    </citation>
    <scope>NUCLEOTIDE SEQUENCE</scope>
    <source>
        <strain evidence="2">Liverpool</strain>
    </source>
</reference>
<proteinExistence type="predicted"/>
<feature type="region of interest" description="Disordered" evidence="1">
    <location>
        <begin position="1"/>
        <end position="72"/>
    </location>
</feature>
<gene>
    <name evidence="2" type="ORF">AaeL_AAEL005007</name>
</gene>
<dbReference type="Proteomes" id="UP000682892">
    <property type="component" value="Unassembled WGS sequence"/>
</dbReference>
<evidence type="ECO:0000256" key="1">
    <source>
        <dbReference type="SAM" id="MobiDB-lite"/>
    </source>
</evidence>
<protein>
    <submittedName>
        <fullName evidence="2">AAEL005007-PA</fullName>
    </submittedName>
</protein>
<evidence type="ECO:0000313" key="2">
    <source>
        <dbReference type="EMBL" id="EAT43572.1"/>
    </source>
</evidence>
<evidence type="ECO:0000313" key="3">
    <source>
        <dbReference type="Proteomes" id="UP000682892"/>
    </source>
</evidence>
<reference evidence="2" key="1">
    <citation type="submission" date="2005-10" db="EMBL/GenBank/DDBJ databases">
        <authorList>
            <person name="Loftus B.J."/>
            <person name="Nene V.M."/>
            <person name="Hannick L.I."/>
            <person name="Bidwell S."/>
            <person name="Haas B."/>
            <person name="Amedeo P."/>
            <person name="Orvis J."/>
            <person name="Wortman J.R."/>
            <person name="White O.R."/>
            <person name="Salzberg S."/>
            <person name="Shumway M."/>
            <person name="Koo H."/>
            <person name="Zhao Y."/>
            <person name="Holmes M."/>
            <person name="Miller J."/>
            <person name="Schatz M."/>
            <person name="Pop M."/>
            <person name="Pai G."/>
            <person name="Utterback T."/>
            <person name="Rogers Y.-H."/>
            <person name="Kravitz S."/>
            <person name="Fraser C.M."/>
        </authorList>
    </citation>
    <scope>NUCLEOTIDE SEQUENCE</scope>
    <source>
        <strain evidence="2">Liverpool</strain>
    </source>
</reference>
<accession>Q17BC4</accession>
<feature type="compositionally biased region" description="Polar residues" evidence="1">
    <location>
        <begin position="33"/>
        <end position="43"/>
    </location>
</feature>
<sequence length="72" mass="7774">VNSDELREEPEPALDYPGGSSNSDKILAEDNKSPFSSLNNFERATNGGEPSEDNKPSRSILTREVAPFPGPV</sequence>
<dbReference type="AlphaFoldDB" id="Q17BC4"/>
<dbReference type="HOGENOM" id="CLU_2729413_0_0_1"/>
<feature type="compositionally biased region" description="Acidic residues" evidence="1">
    <location>
        <begin position="1"/>
        <end position="12"/>
    </location>
</feature>
<feature type="non-terminal residue" evidence="2">
    <location>
        <position position="72"/>
    </location>
</feature>